<dbReference type="InterPro" id="IPR019775">
    <property type="entry name" value="WD40_repeat_CS"/>
</dbReference>
<dbReference type="PANTHER" id="PTHR19879">
    <property type="entry name" value="TRANSCRIPTION INITIATION FACTOR TFIID"/>
    <property type="match status" value="1"/>
</dbReference>
<dbReference type="PROSITE" id="PS50837">
    <property type="entry name" value="NACHT"/>
    <property type="match status" value="1"/>
</dbReference>
<feature type="domain" description="NACHT" evidence="5">
    <location>
        <begin position="418"/>
        <end position="568"/>
    </location>
</feature>
<feature type="repeat" description="WD" evidence="3">
    <location>
        <begin position="1008"/>
        <end position="1049"/>
    </location>
</feature>
<evidence type="ECO:0000256" key="3">
    <source>
        <dbReference type="PROSITE-ProRule" id="PRU00221"/>
    </source>
</evidence>
<dbReference type="SUPFAM" id="SSF50978">
    <property type="entry name" value="WD40 repeat-like"/>
    <property type="match status" value="1"/>
</dbReference>
<comment type="caution">
    <text evidence="6">The sequence shown here is derived from an EMBL/GenBank/DDBJ whole genome shotgun (WGS) entry which is preliminary data.</text>
</comment>
<dbReference type="PROSITE" id="PS00678">
    <property type="entry name" value="WD_REPEATS_1"/>
    <property type="match status" value="4"/>
</dbReference>
<dbReference type="EMBL" id="JAACJJ010000014">
    <property type="protein sequence ID" value="KAF5326799.1"/>
    <property type="molecule type" value="Genomic_DNA"/>
</dbReference>
<dbReference type="PROSITE" id="PS50294">
    <property type="entry name" value="WD_REPEATS_REGION"/>
    <property type="match status" value="6"/>
</dbReference>
<feature type="repeat" description="WD" evidence="3">
    <location>
        <begin position="1178"/>
        <end position="1219"/>
    </location>
</feature>
<evidence type="ECO:0000259" key="5">
    <source>
        <dbReference type="PROSITE" id="PS50837"/>
    </source>
</evidence>
<dbReference type="OrthoDB" id="538223at2759"/>
<evidence type="ECO:0000313" key="6">
    <source>
        <dbReference type="EMBL" id="KAF5326799.1"/>
    </source>
</evidence>
<feature type="region of interest" description="Disordered" evidence="4">
    <location>
        <begin position="1"/>
        <end position="21"/>
    </location>
</feature>
<evidence type="ECO:0000313" key="7">
    <source>
        <dbReference type="Proteomes" id="UP000567179"/>
    </source>
</evidence>
<protein>
    <recommendedName>
        <fullName evidence="5">NACHT domain-containing protein</fullName>
    </recommendedName>
</protein>
<gene>
    <name evidence="6" type="ORF">D9619_004043</name>
</gene>
<sequence>MSSRTDTPDPGVGPPRRTIGRRITVKVSRKVKQLLRRSNTGTDSDLSTTCSVCSAAASQYKNNERPGWMARTLHYGRGSASGAVDKVVADLSTPVTLSSTPQARVSSPSPLGPLPHDTYSMPPHVQTSSDHWSKYPAMEEQGELDREGSITRNSPNTVNSVTISPVLGNASSLGCLPTPKPLKVTASVTKDNAHQEALSVKTFSSDRARNIGEAFGISRRFVTTLLKKLPDLAEPNPVKLALSVVRVAIEMKEFISQNREGIVQSIVDVLDQLAALDAAFLPEDSVPDCAKESVAQFKMSLVNTLNRLQTLKQASMASQIMDYEKCAEEIRHILLSISSAGHLFQNRMLNSIQTSANQILVHIKHQNLEKLRPSWRGDYKYVADEQTIRREKCTQGTRVHLLQEIITWANKSAPGSPSVFWLTGQAGAGKTTIAMSVANHFSKDNAVQHTVLGANFFCSRQFTETRDVGRITPTIVYQLAQQCSHFSDALVVQRDFDTMFHSVKAQLPPLLVNPWIRCQSQVKSTHLIVIDALDELSGLGSTIFLNALFTLINQSPLKGLKFFITSRSEPNIVRLIDSFQQSTQRWLQDVPIYKVSNDIKKYLYAQLPHLGDSNIELLNGLSNGLFIYAATAVRLLSPRPNITLREQIELLEDLVGYTRNVAGNTSTLEIDDLYQNIIYEALSNLPDLLLQRRLKIIHMMLSTGERSSPSTIAALLRDSGADLEIVLSVLEDLHSVLYVQNGAIYWYHASFPDFIFDFYRSNFTLNGKKYSFACNENIQQKHLRDLCFSQLRQLRFNMCNIPTSFQLDNNRYNIDPLLAYAAINWSHHLPTNGDDVMTQEITSFLELRALFWIEAMNLIEQVDKCKSILQRAKRWIQEHDSANKDLIQRLQEVILFIHFFDSECRKSTPHLYISHLATWPDSLRCIQSWKSNFSLLPTPTHTNRADIPIIFTAGQPQEHTKLIPLDGSAYQFPPYTVAFLNEKQIVSGHNNGLVQIWDALSGTLLQELHGHREAIYSLAVASDCQWIVTGSKDKTVRVWDALTGTLLHNLKGHTDWVRSVAVSHDGTHIVSGSDDETIRIWDLMSGRWQQRVLTGHTSDVWAVALSPANTFAVSGSLDNTVRIWDTSTSGRILHVLKGHTDWVHTVTISADSTKVVSGSSDNTVRLWSVSTGQQLLCLEGHSGWVWSVAMSPDNKFIVSSSADHKILVWDTSTGRQSQVLYGHQNAVFSVALSSNGRRIVSGSQDHSIRVWDISGKQNSVLLKKPSIRTLPDLASAPIQFSPWSEYSGLDAWMSKVDPRCAQWKVLDNQWIVSTGPDNQLLMWLNIGHLTVQDPANTVVISKDNSYGSIDFSRSINILGENWASCYTPI</sequence>
<evidence type="ECO:0000256" key="4">
    <source>
        <dbReference type="SAM" id="MobiDB-lite"/>
    </source>
</evidence>
<feature type="repeat" description="WD" evidence="3">
    <location>
        <begin position="1050"/>
        <end position="1091"/>
    </location>
</feature>
<accession>A0A8H5BPD0</accession>
<dbReference type="Gene3D" id="2.130.10.10">
    <property type="entry name" value="YVTN repeat-like/Quinoprotein amine dehydrogenase"/>
    <property type="match status" value="3"/>
</dbReference>
<dbReference type="InterPro" id="IPR027417">
    <property type="entry name" value="P-loop_NTPase"/>
</dbReference>
<dbReference type="PANTHER" id="PTHR19879:SF9">
    <property type="entry name" value="TRANSCRIPTION INITIATION FACTOR TFIID SUBUNIT 5"/>
    <property type="match status" value="1"/>
</dbReference>
<dbReference type="InterPro" id="IPR007111">
    <property type="entry name" value="NACHT_NTPase"/>
</dbReference>
<dbReference type="Pfam" id="PF24883">
    <property type="entry name" value="NPHP3_N"/>
    <property type="match status" value="1"/>
</dbReference>
<evidence type="ECO:0000256" key="2">
    <source>
        <dbReference type="ARBA" id="ARBA00022737"/>
    </source>
</evidence>
<dbReference type="InterPro" id="IPR056884">
    <property type="entry name" value="NPHP3-like_N"/>
</dbReference>
<dbReference type="SUPFAM" id="SSF52540">
    <property type="entry name" value="P-loop containing nucleoside triphosphate hydrolases"/>
    <property type="match status" value="1"/>
</dbReference>
<feature type="repeat" description="WD" evidence="3">
    <location>
        <begin position="1220"/>
        <end position="1261"/>
    </location>
</feature>
<proteinExistence type="predicted"/>
<dbReference type="SMART" id="SM00320">
    <property type="entry name" value="WD40"/>
    <property type="match status" value="7"/>
</dbReference>
<organism evidence="6 7">
    <name type="scientific">Psilocybe cf. subviscida</name>
    <dbReference type="NCBI Taxonomy" id="2480587"/>
    <lineage>
        <taxon>Eukaryota</taxon>
        <taxon>Fungi</taxon>
        <taxon>Dikarya</taxon>
        <taxon>Basidiomycota</taxon>
        <taxon>Agaricomycotina</taxon>
        <taxon>Agaricomycetes</taxon>
        <taxon>Agaricomycetidae</taxon>
        <taxon>Agaricales</taxon>
        <taxon>Agaricineae</taxon>
        <taxon>Strophariaceae</taxon>
        <taxon>Psilocybe</taxon>
    </lineage>
</organism>
<dbReference type="Gene3D" id="3.40.50.300">
    <property type="entry name" value="P-loop containing nucleotide triphosphate hydrolases"/>
    <property type="match status" value="1"/>
</dbReference>
<dbReference type="InterPro" id="IPR001680">
    <property type="entry name" value="WD40_rpt"/>
</dbReference>
<reference evidence="6 7" key="1">
    <citation type="journal article" date="2020" name="ISME J.">
        <title>Uncovering the hidden diversity of litter-decomposition mechanisms in mushroom-forming fungi.</title>
        <authorList>
            <person name="Floudas D."/>
            <person name="Bentzer J."/>
            <person name="Ahren D."/>
            <person name="Johansson T."/>
            <person name="Persson P."/>
            <person name="Tunlid A."/>
        </authorList>
    </citation>
    <scope>NUCLEOTIDE SEQUENCE [LARGE SCALE GENOMIC DNA]</scope>
    <source>
        <strain evidence="6 7">CBS 101986</strain>
    </source>
</reference>
<feature type="repeat" description="WD" evidence="3">
    <location>
        <begin position="1093"/>
        <end position="1134"/>
    </location>
</feature>
<keyword evidence="1 3" id="KW-0853">WD repeat</keyword>
<dbReference type="InterPro" id="IPR015943">
    <property type="entry name" value="WD40/YVTN_repeat-like_dom_sf"/>
</dbReference>
<keyword evidence="7" id="KW-1185">Reference proteome</keyword>
<evidence type="ECO:0000256" key="1">
    <source>
        <dbReference type="ARBA" id="ARBA00022574"/>
    </source>
</evidence>
<dbReference type="InterPro" id="IPR020472">
    <property type="entry name" value="WD40_PAC1"/>
</dbReference>
<dbReference type="Proteomes" id="UP000567179">
    <property type="component" value="Unassembled WGS sequence"/>
</dbReference>
<dbReference type="CDD" id="cd00200">
    <property type="entry name" value="WD40"/>
    <property type="match status" value="1"/>
</dbReference>
<dbReference type="PRINTS" id="PR00320">
    <property type="entry name" value="GPROTEINBRPT"/>
</dbReference>
<feature type="repeat" description="WD" evidence="3">
    <location>
        <begin position="1136"/>
        <end position="1177"/>
    </location>
</feature>
<dbReference type="InterPro" id="IPR036322">
    <property type="entry name" value="WD40_repeat_dom_sf"/>
</dbReference>
<dbReference type="PROSITE" id="PS50082">
    <property type="entry name" value="WD_REPEATS_2"/>
    <property type="match status" value="6"/>
</dbReference>
<keyword evidence="2" id="KW-0677">Repeat</keyword>
<name>A0A8H5BPD0_9AGAR</name>
<dbReference type="Pfam" id="PF00400">
    <property type="entry name" value="WD40"/>
    <property type="match status" value="6"/>
</dbReference>